<dbReference type="Gene3D" id="1.20.1250.20">
    <property type="entry name" value="MFS general substrate transporter like domains"/>
    <property type="match status" value="1"/>
</dbReference>
<organism evidence="3 4">
    <name type="scientific">Phaeosphaeria nodorum (strain SN15 / ATCC MYA-4574 / FGSC 10173)</name>
    <name type="common">Glume blotch fungus</name>
    <name type="synonym">Parastagonospora nodorum</name>
    <dbReference type="NCBI Taxonomy" id="321614"/>
    <lineage>
        <taxon>Eukaryota</taxon>
        <taxon>Fungi</taxon>
        <taxon>Dikarya</taxon>
        <taxon>Ascomycota</taxon>
        <taxon>Pezizomycotina</taxon>
        <taxon>Dothideomycetes</taxon>
        <taxon>Pleosporomycetidae</taxon>
        <taxon>Pleosporales</taxon>
        <taxon>Pleosporineae</taxon>
        <taxon>Phaeosphaeriaceae</taxon>
        <taxon>Parastagonospora</taxon>
    </lineage>
</organism>
<protein>
    <recommendedName>
        <fullName evidence="5">Major facilitator superfamily (MFS) profile domain-containing protein</fullName>
    </recommendedName>
</protein>
<dbReference type="InterPro" id="IPR036259">
    <property type="entry name" value="MFS_trans_sf"/>
</dbReference>
<feature type="transmembrane region" description="Helical" evidence="2">
    <location>
        <begin position="424"/>
        <end position="446"/>
    </location>
</feature>
<gene>
    <name evidence="3" type="ORF">JI435_066050</name>
</gene>
<feature type="transmembrane region" description="Helical" evidence="2">
    <location>
        <begin position="77"/>
        <end position="98"/>
    </location>
</feature>
<feature type="transmembrane region" description="Helical" evidence="2">
    <location>
        <begin position="452"/>
        <end position="473"/>
    </location>
</feature>
<dbReference type="SUPFAM" id="SSF103473">
    <property type="entry name" value="MFS general substrate transporter"/>
    <property type="match status" value="1"/>
</dbReference>
<dbReference type="VEuPathDB" id="FungiDB:JI435_066050"/>
<feature type="transmembrane region" description="Helical" evidence="2">
    <location>
        <begin position="383"/>
        <end position="403"/>
    </location>
</feature>
<evidence type="ECO:0008006" key="5">
    <source>
        <dbReference type="Google" id="ProtNLM"/>
    </source>
</evidence>
<feature type="transmembrane region" description="Helical" evidence="2">
    <location>
        <begin position="147"/>
        <end position="166"/>
    </location>
</feature>
<feature type="region of interest" description="Disordered" evidence="1">
    <location>
        <begin position="1"/>
        <end position="30"/>
    </location>
</feature>
<dbReference type="EMBL" id="CP069031">
    <property type="protein sequence ID" value="QRC99273.1"/>
    <property type="molecule type" value="Genomic_DNA"/>
</dbReference>
<feature type="transmembrane region" description="Helical" evidence="2">
    <location>
        <begin position="104"/>
        <end position="135"/>
    </location>
</feature>
<reference evidence="4" key="1">
    <citation type="journal article" date="2021" name="BMC Genomics">
        <title>Chromosome-level genome assembly and manually-curated proteome of model necrotroph Parastagonospora nodorum Sn15 reveals a genome-wide trove of candidate effector homologs, and redundancy of virulence-related functions within an accessory chromosome.</title>
        <authorList>
            <person name="Bertazzoni S."/>
            <person name="Jones D.A.B."/>
            <person name="Phan H.T."/>
            <person name="Tan K.-C."/>
            <person name="Hane J.K."/>
        </authorList>
    </citation>
    <scope>NUCLEOTIDE SEQUENCE [LARGE SCALE GENOMIC DNA]</scope>
    <source>
        <strain evidence="4">SN15 / ATCC MYA-4574 / FGSC 10173)</strain>
    </source>
</reference>
<proteinExistence type="predicted"/>
<feature type="transmembrane region" description="Helical" evidence="2">
    <location>
        <begin position="236"/>
        <end position="257"/>
    </location>
</feature>
<keyword evidence="2" id="KW-0472">Membrane</keyword>
<evidence type="ECO:0000313" key="3">
    <source>
        <dbReference type="EMBL" id="QRC99273.1"/>
    </source>
</evidence>
<evidence type="ECO:0000256" key="1">
    <source>
        <dbReference type="SAM" id="MobiDB-lite"/>
    </source>
</evidence>
<feature type="transmembrane region" description="Helical" evidence="2">
    <location>
        <begin position="205"/>
        <end position="224"/>
    </location>
</feature>
<keyword evidence="4" id="KW-1185">Reference proteome</keyword>
<feature type="transmembrane region" description="Helical" evidence="2">
    <location>
        <begin position="328"/>
        <end position="351"/>
    </location>
</feature>
<dbReference type="Proteomes" id="UP000663193">
    <property type="component" value="Chromosome 9"/>
</dbReference>
<evidence type="ECO:0000256" key="2">
    <source>
        <dbReference type="SAM" id="Phobius"/>
    </source>
</evidence>
<accession>A0A7U2F7V8</accession>
<keyword evidence="2" id="KW-1133">Transmembrane helix</keyword>
<dbReference type="OrthoDB" id="3797192at2759"/>
<dbReference type="AlphaFoldDB" id="A0A7U2F7V8"/>
<keyword evidence="2" id="KW-0812">Transmembrane</keyword>
<evidence type="ECO:0000313" key="4">
    <source>
        <dbReference type="Proteomes" id="UP000663193"/>
    </source>
</evidence>
<feature type="transmembrane region" description="Helical" evidence="2">
    <location>
        <begin position="358"/>
        <end position="377"/>
    </location>
</feature>
<name>A0A7U2F7V8_PHANO</name>
<sequence>MQVRGSEITAPRNGVYDPSARPGSVHSNPAVQRNPYDARQAITQPAQFASNPHDARAKEEARVKLLIKYARHRNRAVWAQALVLFNVVGIPLSQGVYLEYYFNAALAGCSLSALSIIPALQIACILCIPIVVGWFYQWRGQRSGWRLMFFSAIILAFATQLALQWIENYTVTMLLQGPILGAALGTLFPLSTVVLSSHYRFNQPLVSMQSGLMGFLGAIIYALIARQGLEVRGKGHFAPAATASILCGTLLTAYTLIRRVKENELPPNSQEWHYNMKLPKSINKIWKEEGTIWFILGYMLIFFALLNFPIYISLVLTQPPAITDPKTAAFVPIITHTTAAISACISANPILRTRLGPLNTFIASCVFAGAASLLPFFMPNLPVALPCGGAYGISLGAIISLHMKVTTIFHGEKVVWHPDMPVRAAVMMVVAGCSAFAGLLASAFIIENVEGGMRIVASMTAGCLVAGGCLIAFARWRRCRNFWVAI</sequence>
<feature type="transmembrane region" description="Helical" evidence="2">
    <location>
        <begin position="178"/>
        <end position="198"/>
    </location>
</feature>
<feature type="transmembrane region" description="Helical" evidence="2">
    <location>
        <begin position="292"/>
        <end position="316"/>
    </location>
</feature>